<dbReference type="AlphaFoldDB" id="A0AAV4FII1"/>
<sequence length="109" mass="12388">MVYSGGNEHERGMGILLDAEHSKILQGYWPLNERVLVVKLSGKPFDVYVIPIYATTSEHPDDEIEKLNEELDNVKSNLKIQDVKIVMGDFNVKLGKERIEDTVGPNHRL</sequence>
<dbReference type="Gene3D" id="3.60.10.10">
    <property type="entry name" value="Endonuclease/exonuclease/phosphatase"/>
    <property type="match status" value="1"/>
</dbReference>
<protein>
    <submittedName>
        <fullName evidence="1">Craniofacial development protein 2-like</fullName>
    </submittedName>
</protein>
<comment type="caution">
    <text evidence="1">The sequence shown here is derived from an EMBL/GenBank/DDBJ whole genome shotgun (WGS) entry which is preliminary data.</text>
</comment>
<dbReference type="SUPFAM" id="SSF56219">
    <property type="entry name" value="DNase I-like"/>
    <property type="match status" value="1"/>
</dbReference>
<dbReference type="Proteomes" id="UP000762676">
    <property type="component" value="Unassembled WGS sequence"/>
</dbReference>
<proteinExistence type="predicted"/>
<accession>A0AAV4FII1</accession>
<gene>
    <name evidence="1" type="ORF">ElyMa_005699400</name>
</gene>
<organism evidence="1 2">
    <name type="scientific">Elysia marginata</name>
    <dbReference type="NCBI Taxonomy" id="1093978"/>
    <lineage>
        <taxon>Eukaryota</taxon>
        <taxon>Metazoa</taxon>
        <taxon>Spiralia</taxon>
        <taxon>Lophotrochozoa</taxon>
        <taxon>Mollusca</taxon>
        <taxon>Gastropoda</taxon>
        <taxon>Heterobranchia</taxon>
        <taxon>Euthyneura</taxon>
        <taxon>Panpulmonata</taxon>
        <taxon>Sacoglossa</taxon>
        <taxon>Placobranchoidea</taxon>
        <taxon>Plakobranchidae</taxon>
        <taxon>Elysia</taxon>
    </lineage>
</organism>
<reference evidence="1 2" key="1">
    <citation type="journal article" date="2021" name="Elife">
        <title>Chloroplast acquisition without the gene transfer in kleptoplastic sea slugs, Plakobranchus ocellatus.</title>
        <authorList>
            <person name="Maeda T."/>
            <person name="Takahashi S."/>
            <person name="Yoshida T."/>
            <person name="Shimamura S."/>
            <person name="Takaki Y."/>
            <person name="Nagai Y."/>
            <person name="Toyoda A."/>
            <person name="Suzuki Y."/>
            <person name="Arimoto A."/>
            <person name="Ishii H."/>
            <person name="Satoh N."/>
            <person name="Nishiyama T."/>
            <person name="Hasebe M."/>
            <person name="Maruyama T."/>
            <person name="Minagawa J."/>
            <person name="Obokata J."/>
            <person name="Shigenobu S."/>
        </authorList>
    </citation>
    <scope>NUCLEOTIDE SEQUENCE [LARGE SCALE GENOMIC DNA]</scope>
</reference>
<evidence type="ECO:0000313" key="1">
    <source>
        <dbReference type="EMBL" id="GFR72186.1"/>
    </source>
</evidence>
<dbReference type="InterPro" id="IPR036691">
    <property type="entry name" value="Endo/exonu/phosph_ase_sf"/>
</dbReference>
<evidence type="ECO:0000313" key="2">
    <source>
        <dbReference type="Proteomes" id="UP000762676"/>
    </source>
</evidence>
<name>A0AAV4FII1_9GAST</name>
<dbReference type="EMBL" id="BMAT01011398">
    <property type="protein sequence ID" value="GFR72186.1"/>
    <property type="molecule type" value="Genomic_DNA"/>
</dbReference>
<keyword evidence="2" id="KW-1185">Reference proteome</keyword>